<dbReference type="AlphaFoldDB" id="A0A0C9VYS3"/>
<dbReference type="EMBL" id="KN839928">
    <property type="protein sequence ID" value="KIJ58543.1"/>
    <property type="molecule type" value="Genomic_DNA"/>
</dbReference>
<protein>
    <submittedName>
        <fullName evidence="4">Uncharacterized protein</fullName>
    </submittedName>
</protein>
<dbReference type="Pfam" id="PF18149">
    <property type="entry name" value="Helicase_PWI"/>
    <property type="match status" value="1"/>
</dbReference>
<evidence type="ECO:0000313" key="4">
    <source>
        <dbReference type="EMBL" id="KIJ58543.1"/>
    </source>
</evidence>
<proteinExistence type="predicted"/>
<accession>A0A0C9VYS3</accession>
<dbReference type="OrthoDB" id="2796406at2759"/>
<feature type="compositionally biased region" description="Acidic residues" evidence="1">
    <location>
        <begin position="125"/>
        <end position="153"/>
    </location>
</feature>
<dbReference type="InterPro" id="IPR041094">
    <property type="entry name" value="Brr2_helicase_PWI"/>
</dbReference>
<reference evidence="4 5" key="1">
    <citation type="submission" date="2014-04" db="EMBL/GenBank/DDBJ databases">
        <title>Evolutionary Origins and Diversification of the Mycorrhizal Mutualists.</title>
        <authorList>
            <consortium name="DOE Joint Genome Institute"/>
            <consortium name="Mycorrhizal Genomics Consortium"/>
            <person name="Kohler A."/>
            <person name="Kuo A."/>
            <person name="Nagy L.G."/>
            <person name="Floudas D."/>
            <person name="Copeland A."/>
            <person name="Barry K.W."/>
            <person name="Cichocki N."/>
            <person name="Veneault-Fourrey C."/>
            <person name="LaButti K."/>
            <person name="Lindquist E.A."/>
            <person name="Lipzen A."/>
            <person name="Lundell T."/>
            <person name="Morin E."/>
            <person name="Murat C."/>
            <person name="Riley R."/>
            <person name="Ohm R."/>
            <person name="Sun H."/>
            <person name="Tunlid A."/>
            <person name="Henrissat B."/>
            <person name="Grigoriev I.V."/>
            <person name="Hibbett D.S."/>
            <person name="Martin F."/>
        </authorList>
    </citation>
    <scope>NUCLEOTIDE SEQUENCE [LARGE SCALE GENOMIC DNA]</scope>
    <source>
        <strain evidence="4 5">MD-312</strain>
    </source>
</reference>
<organism evidence="4 5">
    <name type="scientific">Hydnomerulius pinastri MD-312</name>
    <dbReference type="NCBI Taxonomy" id="994086"/>
    <lineage>
        <taxon>Eukaryota</taxon>
        <taxon>Fungi</taxon>
        <taxon>Dikarya</taxon>
        <taxon>Basidiomycota</taxon>
        <taxon>Agaricomycotina</taxon>
        <taxon>Agaricomycetes</taxon>
        <taxon>Agaricomycetidae</taxon>
        <taxon>Boletales</taxon>
        <taxon>Boletales incertae sedis</taxon>
        <taxon>Leucogyrophana</taxon>
    </lineage>
</organism>
<dbReference type="HOGENOM" id="CLU_089829_0_0_1"/>
<evidence type="ECO:0000259" key="2">
    <source>
        <dbReference type="Pfam" id="PF18149"/>
    </source>
</evidence>
<feature type="region of interest" description="Disordered" evidence="1">
    <location>
        <begin position="125"/>
        <end position="154"/>
    </location>
</feature>
<evidence type="ECO:0000313" key="5">
    <source>
        <dbReference type="Proteomes" id="UP000053820"/>
    </source>
</evidence>
<feature type="domain" description="Brr2 N-terminal helicase PWI" evidence="2">
    <location>
        <begin position="187"/>
        <end position="246"/>
    </location>
</feature>
<keyword evidence="5" id="KW-1185">Reference proteome</keyword>
<name>A0A0C9VYS3_9AGAM</name>
<dbReference type="InterPro" id="IPR048863">
    <property type="entry name" value="BRR2_plug"/>
</dbReference>
<sequence length="249" mass="27528">MGEQSSTSISPPLPYVGFTGIIESTQDAEGLTYRPRTAETREVYELMLAAVHRALGDQAQDIIRSVTDTVLESLKNESTRDFDKKKEIEEKIMDYGAKDETMADPDMERKDAEIDDEVGVAVLFNEEEQEDEDEEGFEIREESDDENEEEEGDKEMLGANEDDAAGGEELVIGGSSSATQTGNARADKDLVSPHIIDGFWAQHQISEVYSDPVTATDKAASAFTILGSESSLRDCENQLMELFEYQAST</sequence>
<evidence type="ECO:0000259" key="3">
    <source>
        <dbReference type="Pfam" id="PF21188"/>
    </source>
</evidence>
<feature type="domain" description="Pre-mRNA-splicing helicase BRR2-like plug" evidence="3">
    <location>
        <begin position="40"/>
        <end position="92"/>
    </location>
</feature>
<dbReference type="Pfam" id="PF21188">
    <property type="entry name" value="BRR2_plug"/>
    <property type="match status" value="1"/>
</dbReference>
<dbReference type="Proteomes" id="UP000053820">
    <property type="component" value="Unassembled WGS sequence"/>
</dbReference>
<evidence type="ECO:0000256" key="1">
    <source>
        <dbReference type="SAM" id="MobiDB-lite"/>
    </source>
</evidence>
<gene>
    <name evidence="4" type="ORF">HYDPIDRAFT_34071</name>
</gene>